<dbReference type="PANTHER" id="PTHR47172:SF24">
    <property type="entry name" value="GATA ZINC FINGER DOMAIN-CONTAINING PROTEIN 14-RELATED"/>
    <property type="match status" value="1"/>
</dbReference>
<proteinExistence type="inferred from homology"/>
<evidence type="ECO:0000256" key="5">
    <source>
        <dbReference type="ARBA" id="ARBA00023163"/>
    </source>
</evidence>
<dbReference type="SMART" id="SM00401">
    <property type="entry name" value="ZnF_GATA"/>
    <property type="match status" value="1"/>
</dbReference>
<feature type="region of interest" description="Disordered" evidence="9">
    <location>
        <begin position="1"/>
        <end position="28"/>
    </location>
</feature>
<evidence type="ECO:0000256" key="4">
    <source>
        <dbReference type="ARBA" id="ARBA00023015"/>
    </source>
</evidence>
<evidence type="ECO:0000256" key="7">
    <source>
        <dbReference type="ARBA" id="ARBA00037539"/>
    </source>
</evidence>
<comment type="similarity">
    <text evidence="6">Belongs to the type IV zinc-finger family. Class B subfamily.</text>
</comment>
<reference evidence="11 12" key="1">
    <citation type="journal article" date="2014" name="Agronomy (Basel)">
        <title>A Draft Genome Sequence for Ensete ventricosum, the Drought-Tolerant Tree Against Hunger.</title>
        <authorList>
            <person name="Harrison J."/>
            <person name="Moore K.A."/>
            <person name="Paszkiewicz K."/>
            <person name="Jones T."/>
            <person name="Grant M."/>
            <person name="Ambacheew D."/>
            <person name="Muzemil S."/>
            <person name="Studholme D.J."/>
        </authorList>
    </citation>
    <scope>NUCLEOTIDE SEQUENCE [LARGE SCALE GENOMIC DNA]</scope>
</reference>
<dbReference type="EMBL" id="AMZH03006051">
    <property type="protein sequence ID" value="RRT64796.1"/>
    <property type="molecule type" value="Genomic_DNA"/>
</dbReference>
<evidence type="ECO:0000256" key="9">
    <source>
        <dbReference type="SAM" id="MobiDB-lite"/>
    </source>
</evidence>
<evidence type="ECO:0000313" key="11">
    <source>
        <dbReference type="EMBL" id="RRT64796.1"/>
    </source>
</evidence>
<dbReference type="GO" id="GO:0008270">
    <property type="term" value="F:zinc ion binding"/>
    <property type="evidence" value="ECO:0007669"/>
    <property type="project" value="UniProtKB-KW"/>
</dbReference>
<evidence type="ECO:0000256" key="6">
    <source>
        <dbReference type="ARBA" id="ARBA00024019"/>
    </source>
</evidence>
<evidence type="ECO:0000313" key="12">
    <source>
        <dbReference type="Proteomes" id="UP000287651"/>
    </source>
</evidence>
<evidence type="ECO:0000256" key="1">
    <source>
        <dbReference type="ARBA" id="ARBA00022723"/>
    </source>
</evidence>
<evidence type="ECO:0000256" key="3">
    <source>
        <dbReference type="ARBA" id="ARBA00022833"/>
    </source>
</evidence>
<dbReference type="AlphaFoldDB" id="A0A426ZLD7"/>
<organism evidence="11 12">
    <name type="scientific">Ensete ventricosum</name>
    <name type="common">Abyssinian banana</name>
    <name type="synonym">Musa ensete</name>
    <dbReference type="NCBI Taxonomy" id="4639"/>
    <lineage>
        <taxon>Eukaryota</taxon>
        <taxon>Viridiplantae</taxon>
        <taxon>Streptophyta</taxon>
        <taxon>Embryophyta</taxon>
        <taxon>Tracheophyta</taxon>
        <taxon>Spermatophyta</taxon>
        <taxon>Magnoliopsida</taxon>
        <taxon>Liliopsida</taxon>
        <taxon>Zingiberales</taxon>
        <taxon>Musaceae</taxon>
        <taxon>Ensete</taxon>
    </lineage>
</organism>
<dbReference type="GO" id="GO:0043565">
    <property type="term" value="F:sequence-specific DNA binding"/>
    <property type="evidence" value="ECO:0007669"/>
    <property type="project" value="InterPro"/>
</dbReference>
<evidence type="ECO:0000256" key="8">
    <source>
        <dbReference type="PROSITE-ProRule" id="PRU00094"/>
    </source>
</evidence>
<name>A0A426ZLD7_ENSVE</name>
<protein>
    <recommendedName>
        <fullName evidence="10">GATA-type domain-containing protein</fullName>
    </recommendedName>
</protein>
<keyword evidence="5" id="KW-0804">Transcription</keyword>
<feature type="region of interest" description="Disordered" evidence="9">
    <location>
        <begin position="126"/>
        <end position="149"/>
    </location>
</feature>
<dbReference type="Pfam" id="PF00320">
    <property type="entry name" value="GATA"/>
    <property type="match status" value="1"/>
</dbReference>
<dbReference type="Gene3D" id="3.30.50.10">
    <property type="entry name" value="Erythroid Transcription Factor GATA-1, subunit A"/>
    <property type="match status" value="1"/>
</dbReference>
<sequence length="217" mass="24005">MMSTAIRTAAHRNWGSRHSRRAAMDGCDRRETVKRYSRRRAKAAAAAAAAVVKAADAVVHTPPRVCADCRTSETPLWRSGPEGPKVAFHSSVNPSVPLFPFHLRILRFESFSLCNACGIKYRKRRKGLAPPTPTSSSASNSQVGNVPAPAMKVLSTEELKRRQREKQERTLKLLLLQHQRQRRSQSEEKAAVEAGKEVEEAARLLLSLSSAGLFVHS</sequence>
<feature type="domain" description="GATA-type" evidence="10">
    <location>
        <begin position="60"/>
        <end position="83"/>
    </location>
</feature>
<keyword evidence="3" id="KW-0862">Zinc</keyword>
<evidence type="ECO:0000256" key="2">
    <source>
        <dbReference type="ARBA" id="ARBA00022771"/>
    </source>
</evidence>
<dbReference type="InterPro" id="IPR000679">
    <property type="entry name" value="Znf_GATA"/>
</dbReference>
<keyword evidence="2 8" id="KW-0863">Zinc-finger</keyword>
<gene>
    <name evidence="11" type="ORF">B296_00029387</name>
</gene>
<accession>A0A426ZLD7</accession>
<comment type="caution">
    <text evidence="11">The sequence shown here is derived from an EMBL/GenBank/DDBJ whole genome shotgun (WGS) entry which is preliminary data.</text>
</comment>
<dbReference type="GO" id="GO:0006355">
    <property type="term" value="P:regulation of DNA-templated transcription"/>
    <property type="evidence" value="ECO:0007669"/>
    <property type="project" value="InterPro"/>
</dbReference>
<evidence type="ECO:0000259" key="10">
    <source>
        <dbReference type="PROSITE" id="PS50114"/>
    </source>
</evidence>
<keyword evidence="4" id="KW-0805">Transcription regulation</keyword>
<dbReference type="Proteomes" id="UP000287651">
    <property type="component" value="Unassembled WGS sequence"/>
</dbReference>
<dbReference type="PROSITE" id="PS50114">
    <property type="entry name" value="GATA_ZN_FINGER_2"/>
    <property type="match status" value="1"/>
</dbReference>
<dbReference type="InterPro" id="IPR013088">
    <property type="entry name" value="Znf_NHR/GATA"/>
</dbReference>
<dbReference type="PANTHER" id="PTHR47172">
    <property type="entry name" value="OS01G0976800 PROTEIN"/>
    <property type="match status" value="1"/>
</dbReference>
<comment type="function">
    <text evidence="7">Transcriptional regulator that specifically binds 5'-GATA-3' or 5'-GAT-3' motifs within gene promoters.</text>
</comment>
<keyword evidence="1" id="KW-0479">Metal-binding</keyword>